<gene>
    <name evidence="1" type="ORF">CGOC_LOCUS11523</name>
</gene>
<evidence type="ECO:0000313" key="1">
    <source>
        <dbReference type="EMBL" id="VDN30340.1"/>
    </source>
</evidence>
<name>A0A3P7MU91_CYLGO</name>
<accession>A0A3P7MU91</accession>
<evidence type="ECO:0000313" key="2">
    <source>
        <dbReference type="Proteomes" id="UP000271889"/>
    </source>
</evidence>
<reference evidence="1 2" key="1">
    <citation type="submission" date="2018-11" db="EMBL/GenBank/DDBJ databases">
        <authorList>
            <consortium name="Pathogen Informatics"/>
        </authorList>
    </citation>
    <scope>NUCLEOTIDE SEQUENCE [LARGE SCALE GENOMIC DNA]</scope>
</reference>
<protein>
    <submittedName>
        <fullName evidence="1">Uncharacterized protein</fullName>
    </submittedName>
</protein>
<proteinExistence type="predicted"/>
<dbReference type="EMBL" id="UYRV01116866">
    <property type="protein sequence ID" value="VDN30340.1"/>
    <property type="molecule type" value="Genomic_DNA"/>
</dbReference>
<sequence>MQLLSPSLKKLEKGKLLHERLNPHDFAVWGNLKEKLRSKKISIVNGFENSKEHRTRSGVPAALYDTPNEGICESQRWTFRAIYISYVELCFSVYFIEKLVSTSVFRRKSKRDQSGMLGNRSKHTRIG</sequence>
<organism evidence="1 2">
    <name type="scientific">Cylicostephanus goldi</name>
    <name type="common">Nematode worm</name>
    <dbReference type="NCBI Taxonomy" id="71465"/>
    <lineage>
        <taxon>Eukaryota</taxon>
        <taxon>Metazoa</taxon>
        <taxon>Ecdysozoa</taxon>
        <taxon>Nematoda</taxon>
        <taxon>Chromadorea</taxon>
        <taxon>Rhabditida</taxon>
        <taxon>Rhabditina</taxon>
        <taxon>Rhabditomorpha</taxon>
        <taxon>Strongyloidea</taxon>
        <taxon>Strongylidae</taxon>
        <taxon>Cylicostephanus</taxon>
    </lineage>
</organism>
<dbReference type="Proteomes" id="UP000271889">
    <property type="component" value="Unassembled WGS sequence"/>
</dbReference>
<dbReference type="AlphaFoldDB" id="A0A3P7MU91"/>
<keyword evidence="2" id="KW-1185">Reference proteome</keyword>